<dbReference type="AlphaFoldDB" id="B3DZX9"/>
<organism evidence="1 2">
    <name type="scientific">Methylacidiphilum infernorum (isolate V4)</name>
    <name type="common">Methylokorus infernorum (strain V4)</name>
    <dbReference type="NCBI Taxonomy" id="481448"/>
    <lineage>
        <taxon>Bacteria</taxon>
        <taxon>Pseudomonadati</taxon>
        <taxon>Verrucomicrobiota</taxon>
        <taxon>Methylacidiphilae</taxon>
        <taxon>Methylacidiphilales</taxon>
        <taxon>Methylacidiphilaceae</taxon>
        <taxon>Methylacidiphilum (ex Ratnadevi et al. 2023)</taxon>
    </lineage>
</organism>
<gene>
    <name evidence="1" type="primary">tonB</name>
    <name evidence="1" type="ordered locus">Minf_0582</name>
</gene>
<sequence>MAESSRESGREEKGVLAVVIGKERGGESKEPFLGGSWGKEGRFCSAGANVSQNSVEPVFEERLYCLEFCPLDKKKMIQR</sequence>
<accession>B3DZX9</accession>
<dbReference type="Proteomes" id="UP000009149">
    <property type="component" value="Chromosome"/>
</dbReference>
<dbReference type="STRING" id="481448.Minf_0582"/>
<dbReference type="EMBL" id="CP000975">
    <property type="protein sequence ID" value="ACD82640.1"/>
    <property type="molecule type" value="Genomic_DNA"/>
</dbReference>
<evidence type="ECO:0000313" key="2">
    <source>
        <dbReference type="Proteomes" id="UP000009149"/>
    </source>
</evidence>
<reference evidence="1 2" key="1">
    <citation type="journal article" date="2008" name="Biol. Direct">
        <title>Complete genome sequence of the extremely acidophilic methanotroph isolate V4, Methylacidiphilum infernorum, a representative of the bacterial phylum Verrucomicrobia.</title>
        <authorList>
            <person name="Hou S."/>
            <person name="Makarova K.S."/>
            <person name="Saw J.H."/>
            <person name="Senin P."/>
            <person name="Ly B.V."/>
            <person name="Zhou Z."/>
            <person name="Ren Y."/>
            <person name="Wang J."/>
            <person name="Galperin M.Y."/>
            <person name="Omelchenko M.V."/>
            <person name="Wolf Y.I."/>
            <person name="Yutin N."/>
            <person name="Koonin E.V."/>
            <person name="Stott M.B."/>
            <person name="Mountain B.W."/>
            <person name="Crowe M.A."/>
            <person name="Smirnova A.V."/>
            <person name="Dunfield P.F."/>
            <person name="Feng L."/>
            <person name="Wang L."/>
            <person name="Alam M."/>
        </authorList>
    </citation>
    <scope>NUCLEOTIDE SEQUENCE [LARGE SCALE GENOMIC DNA]</scope>
    <source>
        <strain evidence="2">Isolate V4</strain>
    </source>
</reference>
<protein>
    <submittedName>
        <fullName evidence="1">Periplasmic protein TonB</fullName>
    </submittedName>
</protein>
<evidence type="ECO:0000313" key="1">
    <source>
        <dbReference type="EMBL" id="ACD82640.1"/>
    </source>
</evidence>
<name>B3DZX9_METI4</name>
<proteinExistence type="predicted"/>
<dbReference type="KEGG" id="min:Minf_0582"/>
<dbReference type="HOGENOM" id="CLU_2601997_0_0_0"/>